<dbReference type="SUPFAM" id="SSF82866">
    <property type="entry name" value="Multidrug efflux transporter AcrB transmembrane domain"/>
    <property type="match status" value="2"/>
</dbReference>
<organism evidence="3 4">
    <name type="scientific">Caulobacter hibisci</name>
    <dbReference type="NCBI Taxonomy" id="2035993"/>
    <lineage>
        <taxon>Bacteria</taxon>
        <taxon>Pseudomonadati</taxon>
        <taxon>Pseudomonadota</taxon>
        <taxon>Alphaproteobacteria</taxon>
        <taxon>Caulobacterales</taxon>
        <taxon>Caulobacteraceae</taxon>
        <taxon>Caulobacter</taxon>
    </lineage>
</organism>
<dbReference type="Pfam" id="PF00873">
    <property type="entry name" value="ACR_tran"/>
    <property type="match status" value="1"/>
</dbReference>
<gene>
    <name evidence="3" type="ORF">I4Q42_01865</name>
</gene>
<evidence type="ECO:0000256" key="2">
    <source>
        <dbReference type="SAM" id="Phobius"/>
    </source>
</evidence>
<accession>A0ABS0SSS3</accession>
<feature type="transmembrane region" description="Helical" evidence="2">
    <location>
        <begin position="360"/>
        <end position="381"/>
    </location>
</feature>
<feature type="transmembrane region" description="Helical" evidence="2">
    <location>
        <begin position="858"/>
        <end position="876"/>
    </location>
</feature>
<dbReference type="EMBL" id="JADWOX010000001">
    <property type="protein sequence ID" value="MBI1682409.1"/>
    <property type="molecule type" value="Genomic_DNA"/>
</dbReference>
<feature type="transmembrane region" description="Helical" evidence="2">
    <location>
        <begin position="463"/>
        <end position="482"/>
    </location>
</feature>
<evidence type="ECO:0000313" key="4">
    <source>
        <dbReference type="Proteomes" id="UP000639859"/>
    </source>
</evidence>
<reference evidence="3 4" key="1">
    <citation type="submission" date="2020-11" db="EMBL/GenBank/DDBJ databases">
        <title>genome sequence of strain KACC 18849.</title>
        <authorList>
            <person name="Gao J."/>
            <person name="Zhang X."/>
        </authorList>
    </citation>
    <scope>NUCLEOTIDE SEQUENCE [LARGE SCALE GENOMIC DNA]</scope>
    <source>
        <strain evidence="3 4">KACC 18849</strain>
    </source>
</reference>
<dbReference type="RefSeq" id="WP_198574364.1">
    <property type="nucleotide sequence ID" value="NZ_JADWOX010000001.1"/>
</dbReference>
<dbReference type="PANTHER" id="PTHR32063">
    <property type="match status" value="1"/>
</dbReference>
<feature type="transmembrane region" description="Helical" evidence="2">
    <location>
        <begin position="530"/>
        <end position="549"/>
    </location>
</feature>
<dbReference type="SUPFAM" id="SSF82714">
    <property type="entry name" value="Multidrug efflux transporter AcrB TolC docking domain, DN and DC subdomains"/>
    <property type="match status" value="2"/>
</dbReference>
<dbReference type="Gene3D" id="3.30.70.1320">
    <property type="entry name" value="Multidrug efflux transporter AcrB pore domain like"/>
    <property type="match status" value="1"/>
</dbReference>
<feature type="compositionally biased region" description="Basic and acidic residues" evidence="1">
    <location>
        <begin position="1022"/>
        <end position="1036"/>
    </location>
</feature>
<feature type="transmembrane region" description="Helical" evidence="2">
    <location>
        <begin position="387"/>
        <end position="411"/>
    </location>
</feature>
<dbReference type="PRINTS" id="PR00702">
    <property type="entry name" value="ACRIFLAVINRP"/>
</dbReference>
<dbReference type="PANTHER" id="PTHR32063:SF21">
    <property type="entry name" value="MULTIDRUG RESISTANCE PROTEIN MDTB"/>
    <property type="match status" value="1"/>
</dbReference>
<evidence type="ECO:0000256" key="1">
    <source>
        <dbReference type="SAM" id="MobiDB-lite"/>
    </source>
</evidence>
<dbReference type="Gene3D" id="1.20.1640.10">
    <property type="entry name" value="Multidrug efflux transporter AcrB transmembrane domain"/>
    <property type="match status" value="2"/>
</dbReference>
<dbReference type="Gene3D" id="3.30.70.1430">
    <property type="entry name" value="Multidrug efflux transporter AcrB pore domain"/>
    <property type="match status" value="2"/>
</dbReference>
<feature type="transmembrane region" description="Helical" evidence="2">
    <location>
        <begin position="431"/>
        <end position="451"/>
    </location>
</feature>
<dbReference type="Gene3D" id="3.30.70.1440">
    <property type="entry name" value="Multidrug efflux transporter AcrB pore domain"/>
    <property type="match status" value="1"/>
</dbReference>
<sequence length="1043" mass="111042">MNPSRPFIQRPVATALFMAAIVLAGLVGFKLLPLSALPEVDYPTIQVQTLYPGASPEVMSQTVTAPLEKQLGEMSGLTRMSSVSTAGASIITLQFGLGETLDVAEQEVQAAMNAANSLLPADLPAPPTYAKVNPADAPVLTLAITSDTLPLTEVQNLVNTRLAQKISQVSGVGLVSLSGGQKPAIRIQADTQAMASYGLTLSNLETAISNANANSAKGSFDGPTRTYTINANDQLLSVDDYLNLVVTYKNEAPIRIRDVAGVVQSAENTRLGAWAGKTPAIIVNVQRQPGANVIQTVDAIKAKLPELQAGLPATLKVQVLADRTTGIRASVHHVEMELVLAVVMVVLVIFFFLHSIRATIIASLAVPISLIGSCGVMYLLGFSLNNLSLMALTIATGFVVDDAIVMIENIIRHMEKGERPMQAALKGAREIGFTIISLTISLIAVLIPLLFMGDVVGRLFREFAITLSITILISAVVSLTLTPMLSARWLKSHDEEEKPNGIGQKSQQLFEKIEARYEVALAWVMARQKATLVVAVATLVLTGLLYMVIPKGLFPTQDTGQLQARTEVEQSVSYERMAGLQQQAAEAILADPAVENVASFIGVDGANNSMLHTGQMQINLKADRSGSQEKIMQRLRERVAGVPGVTLYLQPTQDLTIDAESGPTQYRLSLEGADTATVKEWAGKLAAKLAEVKAVRNVYSDASATGSAAYIDIDRDTAARLSITASDIDDALYSAFGQRIVSTIFTETNQYRVILEAKPGLLTDPTSLGNLNLKTGGGSPAPLAAFSTIKEQQAPLQVTHVAQFPATTIGFDTASGVSLGHAVDEIRTAMKAIGMPSSVTHTFLGAAGAYENSLSNQLWLILAAVVCVYIVLGVLYESYIHPLTILSTLPSAGVGALLALWLTGNDLGVIGIIGIILLIGIVKKNAIMMIDFAIEAERNEGKSPQDAIFQAAILRFRPILMTTLAALFAAVPLMLGFGEGAELRRPLGIAIFGGLLVSQLLTMFTTPVVYLAFDRLAPSARGRREDGQADEGRVERPLPGLPS</sequence>
<evidence type="ECO:0000313" key="3">
    <source>
        <dbReference type="EMBL" id="MBI1682409.1"/>
    </source>
</evidence>
<dbReference type="Proteomes" id="UP000639859">
    <property type="component" value="Unassembled WGS sequence"/>
</dbReference>
<dbReference type="InterPro" id="IPR027463">
    <property type="entry name" value="AcrB_DN_DC_subdom"/>
</dbReference>
<protein>
    <submittedName>
        <fullName evidence="3">Multidrug efflux RND transporter permease subunit</fullName>
    </submittedName>
</protein>
<feature type="transmembrane region" description="Helical" evidence="2">
    <location>
        <begin position="12"/>
        <end position="32"/>
    </location>
</feature>
<dbReference type="NCBIfam" id="NF033617">
    <property type="entry name" value="RND_permease_2"/>
    <property type="match status" value="1"/>
</dbReference>
<feature type="transmembrane region" description="Helical" evidence="2">
    <location>
        <begin position="907"/>
        <end position="922"/>
    </location>
</feature>
<feature type="transmembrane region" description="Helical" evidence="2">
    <location>
        <begin position="336"/>
        <end position="353"/>
    </location>
</feature>
<dbReference type="Gene3D" id="3.30.2090.10">
    <property type="entry name" value="Multidrug efflux transporter AcrB TolC docking domain, DN and DC subdomains"/>
    <property type="match status" value="2"/>
</dbReference>
<keyword evidence="2" id="KW-0812">Transmembrane</keyword>
<proteinExistence type="predicted"/>
<dbReference type="SUPFAM" id="SSF82693">
    <property type="entry name" value="Multidrug efflux transporter AcrB pore domain, PN1, PN2, PC1 and PC2 subdomains"/>
    <property type="match status" value="4"/>
</dbReference>
<feature type="transmembrane region" description="Helical" evidence="2">
    <location>
        <begin position="989"/>
        <end position="1013"/>
    </location>
</feature>
<feature type="region of interest" description="Disordered" evidence="1">
    <location>
        <begin position="1022"/>
        <end position="1043"/>
    </location>
</feature>
<keyword evidence="2" id="KW-0472">Membrane</keyword>
<keyword evidence="2" id="KW-1133">Transmembrane helix</keyword>
<comment type="caution">
    <text evidence="3">The sequence shown here is derived from an EMBL/GenBank/DDBJ whole genome shotgun (WGS) entry which is preliminary data.</text>
</comment>
<keyword evidence="4" id="KW-1185">Reference proteome</keyword>
<name>A0ABS0SSS3_9CAUL</name>
<dbReference type="InterPro" id="IPR001036">
    <property type="entry name" value="Acrflvin-R"/>
</dbReference>
<feature type="transmembrane region" description="Helical" evidence="2">
    <location>
        <begin position="959"/>
        <end position="977"/>
    </location>
</feature>